<evidence type="ECO:0000313" key="1">
    <source>
        <dbReference type="EMBL" id="MPC56031.1"/>
    </source>
</evidence>
<dbReference type="Proteomes" id="UP000324222">
    <property type="component" value="Unassembled WGS sequence"/>
</dbReference>
<proteinExistence type="predicted"/>
<reference evidence="1 2" key="1">
    <citation type="submission" date="2019-05" db="EMBL/GenBank/DDBJ databases">
        <title>Another draft genome of Portunus trituberculatus and its Hox gene families provides insights of decapod evolution.</title>
        <authorList>
            <person name="Jeong J.-H."/>
            <person name="Song I."/>
            <person name="Kim S."/>
            <person name="Choi T."/>
            <person name="Kim D."/>
            <person name="Ryu S."/>
            <person name="Kim W."/>
        </authorList>
    </citation>
    <scope>NUCLEOTIDE SEQUENCE [LARGE SCALE GENOMIC DNA]</scope>
    <source>
        <tissue evidence="1">Muscle</tissue>
    </source>
</reference>
<protein>
    <submittedName>
        <fullName evidence="1">Uncharacterized protein</fullName>
    </submittedName>
</protein>
<dbReference type="EMBL" id="VSRR010013638">
    <property type="protein sequence ID" value="MPC56031.1"/>
    <property type="molecule type" value="Genomic_DNA"/>
</dbReference>
<organism evidence="1 2">
    <name type="scientific">Portunus trituberculatus</name>
    <name type="common">Swimming crab</name>
    <name type="synonym">Neptunus trituberculatus</name>
    <dbReference type="NCBI Taxonomy" id="210409"/>
    <lineage>
        <taxon>Eukaryota</taxon>
        <taxon>Metazoa</taxon>
        <taxon>Ecdysozoa</taxon>
        <taxon>Arthropoda</taxon>
        <taxon>Crustacea</taxon>
        <taxon>Multicrustacea</taxon>
        <taxon>Malacostraca</taxon>
        <taxon>Eumalacostraca</taxon>
        <taxon>Eucarida</taxon>
        <taxon>Decapoda</taxon>
        <taxon>Pleocyemata</taxon>
        <taxon>Brachyura</taxon>
        <taxon>Eubrachyura</taxon>
        <taxon>Portunoidea</taxon>
        <taxon>Portunidae</taxon>
        <taxon>Portuninae</taxon>
        <taxon>Portunus</taxon>
    </lineage>
</organism>
<sequence>MPLLPSHR</sequence>
<keyword evidence="2" id="KW-1185">Reference proteome</keyword>
<gene>
    <name evidence="1" type="ORF">E2C01_049980</name>
</gene>
<comment type="caution">
    <text evidence="1">The sequence shown here is derived from an EMBL/GenBank/DDBJ whole genome shotgun (WGS) entry which is preliminary data.</text>
</comment>
<accession>A0A5B7G7S3</accession>
<evidence type="ECO:0000313" key="2">
    <source>
        <dbReference type="Proteomes" id="UP000324222"/>
    </source>
</evidence>
<name>A0A5B7G7S3_PORTR</name>